<accession>A0A645HHV3</accession>
<evidence type="ECO:0000313" key="1">
    <source>
        <dbReference type="EMBL" id="MPN35253.1"/>
    </source>
</evidence>
<name>A0A645HHV3_9ZZZZ</name>
<dbReference type="EMBL" id="VSSQ01088716">
    <property type="protein sequence ID" value="MPN35253.1"/>
    <property type="molecule type" value="Genomic_DNA"/>
</dbReference>
<organism evidence="1">
    <name type="scientific">bioreactor metagenome</name>
    <dbReference type="NCBI Taxonomy" id="1076179"/>
    <lineage>
        <taxon>unclassified sequences</taxon>
        <taxon>metagenomes</taxon>
        <taxon>ecological metagenomes</taxon>
    </lineage>
</organism>
<proteinExistence type="predicted"/>
<dbReference type="AlphaFoldDB" id="A0A645HHV3"/>
<gene>
    <name evidence="1" type="ORF">SDC9_182750</name>
</gene>
<comment type="caution">
    <text evidence="1">The sequence shown here is derived from an EMBL/GenBank/DDBJ whole genome shotgun (WGS) entry which is preliminary data.</text>
</comment>
<sequence length="145" mass="16771">MREIVHALEIATLNHHHFSCRKQPFQMQLVRLPVPPAAVAFTRMLKVSRAYRSILMDMLQQLLNFASMLFHPRRLVLPAHFFRCQHPVAYQRKITTRQETGLMGPVLHQFTLRQRIIQPLWGVIAQSTEQHKVGTAGDNIDGIDL</sequence>
<reference evidence="1" key="1">
    <citation type="submission" date="2019-08" db="EMBL/GenBank/DDBJ databases">
        <authorList>
            <person name="Kucharzyk K."/>
            <person name="Murdoch R.W."/>
            <person name="Higgins S."/>
            <person name="Loffler F."/>
        </authorList>
    </citation>
    <scope>NUCLEOTIDE SEQUENCE</scope>
</reference>
<protein>
    <submittedName>
        <fullName evidence="1">Uncharacterized protein</fullName>
    </submittedName>
</protein>